<evidence type="ECO:0000256" key="11">
    <source>
        <dbReference type="RuleBase" id="RU361275"/>
    </source>
</evidence>
<dbReference type="FunFam" id="3.30.499.10:FF:000009">
    <property type="entry name" value="Aconitate hydratase"/>
    <property type="match status" value="1"/>
</dbReference>
<dbReference type="CDD" id="cd01580">
    <property type="entry name" value="AcnA_IRP_Swivel"/>
    <property type="match status" value="1"/>
</dbReference>
<dbReference type="RefSeq" id="WP_354700171.1">
    <property type="nucleotide sequence ID" value="NZ_CP114014.1"/>
</dbReference>
<organism evidence="14">
    <name type="scientific">Paraconexibacter sp. AEG42_29</name>
    <dbReference type="NCBI Taxonomy" id="2997339"/>
    <lineage>
        <taxon>Bacteria</taxon>
        <taxon>Bacillati</taxon>
        <taxon>Actinomycetota</taxon>
        <taxon>Thermoleophilia</taxon>
        <taxon>Solirubrobacterales</taxon>
        <taxon>Paraconexibacteraceae</taxon>
        <taxon>Paraconexibacter</taxon>
    </lineage>
</organism>
<comment type="similarity">
    <text evidence="3 11">Belongs to the aconitase/IPM isomerase family.</text>
</comment>
<dbReference type="FunFam" id="3.20.19.10:FF:000001">
    <property type="entry name" value="Aconitate hydratase"/>
    <property type="match status" value="1"/>
</dbReference>
<dbReference type="InterPro" id="IPR001030">
    <property type="entry name" value="Acoase/IPM_deHydtase_lsu_aba"/>
</dbReference>
<dbReference type="InterPro" id="IPR044137">
    <property type="entry name" value="AcnA_IRP_Swivel"/>
</dbReference>
<dbReference type="EMBL" id="CP114014">
    <property type="protein sequence ID" value="XAY03615.1"/>
    <property type="molecule type" value="Genomic_DNA"/>
</dbReference>
<comment type="cofactor">
    <cofactor evidence="1">
        <name>[4Fe-4S] cluster</name>
        <dbReference type="ChEBI" id="CHEBI:49883"/>
    </cofactor>
</comment>
<dbReference type="CDD" id="cd01586">
    <property type="entry name" value="AcnA_IRP"/>
    <property type="match status" value="1"/>
</dbReference>
<evidence type="ECO:0000256" key="5">
    <source>
        <dbReference type="ARBA" id="ARBA00022723"/>
    </source>
</evidence>
<dbReference type="GO" id="GO:0006099">
    <property type="term" value="P:tricarboxylic acid cycle"/>
    <property type="evidence" value="ECO:0007669"/>
    <property type="project" value="UniProtKB-KW"/>
</dbReference>
<dbReference type="Gene3D" id="3.30.499.10">
    <property type="entry name" value="Aconitase, domain 3"/>
    <property type="match status" value="2"/>
</dbReference>
<evidence type="ECO:0000256" key="10">
    <source>
        <dbReference type="ARBA" id="ARBA00023501"/>
    </source>
</evidence>
<dbReference type="PANTHER" id="PTHR11670">
    <property type="entry name" value="ACONITASE/IRON-RESPONSIVE ELEMENT FAMILY MEMBER"/>
    <property type="match status" value="1"/>
</dbReference>
<evidence type="ECO:0000313" key="14">
    <source>
        <dbReference type="EMBL" id="XAY03615.1"/>
    </source>
</evidence>
<dbReference type="NCBIfam" id="TIGR01341">
    <property type="entry name" value="aconitase_1"/>
    <property type="match status" value="1"/>
</dbReference>
<keyword evidence="5" id="KW-0479">Metal-binding</keyword>
<comment type="pathway">
    <text evidence="2">Carbohydrate metabolism; tricarboxylic acid cycle; isocitrate from oxaloacetate: step 2/2.</text>
</comment>
<name>A0AAU7APP9_9ACTN</name>
<comment type="catalytic activity">
    <reaction evidence="10 11">
        <text>citrate = D-threo-isocitrate</text>
        <dbReference type="Rhea" id="RHEA:10336"/>
        <dbReference type="ChEBI" id="CHEBI:15562"/>
        <dbReference type="ChEBI" id="CHEBI:16947"/>
        <dbReference type="EC" id="4.2.1.3"/>
    </reaction>
</comment>
<comment type="function">
    <text evidence="11">Catalyzes the isomerization of citrate to isocitrate via cis-aconitate.</text>
</comment>
<dbReference type="InterPro" id="IPR000573">
    <property type="entry name" value="AconitaseA/IPMdHydase_ssu_swvl"/>
</dbReference>
<dbReference type="InterPro" id="IPR006249">
    <property type="entry name" value="Aconitase/IRP2"/>
</dbReference>
<feature type="domain" description="Aconitase A/isopropylmalate dehydratase small subunit swivel" evidence="13">
    <location>
        <begin position="714"/>
        <end position="839"/>
    </location>
</feature>
<gene>
    <name evidence="14" type="primary">acn</name>
    <name evidence="14" type="ORF">DSM112329_00435</name>
</gene>
<evidence type="ECO:0000259" key="13">
    <source>
        <dbReference type="Pfam" id="PF00694"/>
    </source>
</evidence>
<dbReference type="GO" id="GO:0019679">
    <property type="term" value="P:propionate metabolic process, methylcitrate cycle"/>
    <property type="evidence" value="ECO:0007669"/>
    <property type="project" value="UniProtKB-ARBA"/>
</dbReference>
<dbReference type="Pfam" id="PF00330">
    <property type="entry name" value="Aconitase"/>
    <property type="match status" value="1"/>
</dbReference>
<dbReference type="InterPro" id="IPR036008">
    <property type="entry name" value="Aconitase_4Fe-4S_dom"/>
</dbReference>
<dbReference type="GO" id="GO:0003994">
    <property type="term" value="F:aconitate hydratase activity"/>
    <property type="evidence" value="ECO:0007669"/>
    <property type="project" value="UniProtKB-EC"/>
</dbReference>
<dbReference type="Gene3D" id="3.20.19.10">
    <property type="entry name" value="Aconitase, domain 4"/>
    <property type="match status" value="1"/>
</dbReference>
<evidence type="ECO:0000256" key="1">
    <source>
        <dbReference type="ARBA" id="ARBA00001966"/>
    </source>
</evidence>
<dbReference type="Pfam" id="PF00694">
    <property type="entry name" value="Aconitase_C"/>
    <property type="match status" value="1"/>
</dbReference>
<protein>
    <recommendedName>
        <fullName evidence="11">Aconitate hydratase</fullName>
        <shortName evidence="11">Aconitase</shortName>
        <ecNumber evidence="11">4.2.1.3</ecNumber>
    </recommendedName>
</protein>
<reference evidence="14" key="1">
    <citation type="submission" date="2022-12" db="EMBL/GenBank/DDBJ databases">
        <title>Paraconexibacter alkalitolerans sp. nov. and Baekduia alba sp. nov., isolated from soil and emended description of the genera Paraconexibacter (Chun et al., 2020) and Baekduia (An et al., 2020).</title>
        <authorList>
            <person name="Vieira S."/>
            <person name="Huber K.J."/>
            <person name="Geppert A."/>
            <person name="Wolf J."/>
            <person name="Neumann-Schaal M."/>
            <person name="Muesken M."/>
            <person name="Overmann J."/>
        </authorList>
    </citation>
    <scope>NUCLEOTIDE SEQUENCE</scope>
    <source>
        <strain evidence="14">AEG42_29</strain>
    </source>
</reference>
<feature type="domain" description="Aconitase/3-isopropylmalate dehydratase large subunit alpha/beta/alpha" evidence="12">
    <location>
        <begin position="69"/>
        <end position="584"/>
    </location>
</feature>
<proteinExistence type="inferred from homology"/>
<dbReference type="SUPFAM" id="SSF52016">
    <property type="entry name" value="LeuD/IlvD-like"/>
    <property type="match status" value="1"/>
</dbReference>
<dbReference type="InterPro" id="IPR018136">
    <property type="entry name" value="Aconitase_4Fe-4S_BS"/>
</dbReference>
<dbReference type="InterPro" id="IPR015931">
    <property type="entry name" value="Acnase/IPM_dHydase_lsu_aba_1/3"/>
</dbReference>
<evidence type="ECO:0000256" key="8">
    <source>
        <dbReference type="ARBA" id="ARBA00023014"/>
    </source>
</evidence>
<dbReference type="NCBIfam" id="NF009520">
    <property type="entry name" value="PRK12881.1"/>
    <property type="match status" value="1"/>
</dbReference>
<dbReference type="EC" id="4.2.1.3" evidence="11"/>
<keyword evidence="8 11" id="KW-0411">Iron-sulfur</keyword>
<dbReference type="SUPFAM" id="SSF53732">
    <property type="entry name" value="Aconitase iron-sulfur domain"/>
    <property type="match status" value="1"/>
</dbReference>
<dbReference type="PRINTS" id="PR00415">
    <property type="entry name" value="ACONITASE"/>
</dbReference>
<dbReference type="NCBIfam" id="NF006757">
    <property type="entry name" value="PRK09277.1"/>
    <property type="match status" value="1"/>
</dbReference>
<keyword evidence="11" id="KW-0004">4Fe-4S</keyword>
<evidence type="ECO:0000259" key="12">
    <source>
        <dbReference type="Pfam" id="PF00330"/>
    </source>
</evidence>
<sequence>MSENPNSFDAKATLSAAGKELTIYRLDALQAKYDVARLPFSLKVLLENLLRTEGNGAVTEKDIVALASWDAKATPSEEIAFTPARVVMQDFTGVPAVVDLAAMRDAMAELGGDPAKIEPLVPAELVIDHSVQVDHFGTREAFGQNAALEFERNRERYQFLKWGQQAFDTFKVVPPDTGIVHQVNLEYLARTVFVNDKTGEAYPDTLVGTDSHTTMVNGLGVLGWGVGGIEAEAAMLGQPIPMLIPQVIGFKLKGELPEGTTATDLVLTITEMLRAKGVVGKFVEFYGAGVSALPLADRATIGNMSPEFGSTCAIFPIDAETVRYLKFSGRPDDLCELVEAYAREQGLWHDENAEEPTFTDTLELDLGDVVPSIAGPKRPQDRIALTDASSAFDEAIKTYMPSGDESGGSQAGERAVEDEAPLATVTANRRSADVALSTGANCSLQDGAVVIAAITSCTNTSNPSVMLAAGLLARNAVAKGLVTKPWVKTSLAPGSLVVTEYLERAGLIDDLEALGFHNVGYGCTTCIGNSGPLPDEISAAINEHDLVAVSVLSGNRNFEGRINPDVKMNYLASPPLVVAYAIAGSMDVDLYTDPLGQDDAGNDVYMKDIWPSTAEIAQTVEEAVQSDMFHKSYATVFDGSTDWQELDVPSGDRFAWDPESTYVRHAPYFDGMPAEPEAVTDITGARVLAKLGDSVTTDHISPAGAIKADGPAGTYLKEHGVERKDFNSYGSRRGNHEVMIRGTFANIRLRNQLAPGTEGGVTKKDGEVTSIYEASEAYIAAGVPLVVLGGKEYGSGSSRDWAAKGTNLLGVRAVISESFERIHRSNLVGMGVLPLQFPEGQTADSLGLTGEEEFSITGFAEVLNDGGLPKTCAVKAGDVEFEAVVRIDTPKEGDYFRHGGILQYVLRQIVASD</sequence>
<dbReference type="InterPro" id="IPR015928">
    <property type="entry name" value="Aconitase/3IPM_dehydase_swvl"/>
</dbReference>
<dbReference type="GO" id="GO:0003723">
    <property type="term" value="F:RNA binding"/>
    <property type="evidence" value="ECO:0007669"/>
    <property type="project" value="UniProtKB-KW"/>
</dbReference>
<keyword evidence="4" id="KW-0816">Tricarboxylic acid cycle</keyword>
<dbReference type="KEGG" id="parq:DSM112329_00435"/>
<evidence type="ECO:0000256" key="6">
    <source>
        <dbReference type="ARBA" id="ARBA00022884"/>
    </source>
</evidence>
<evidence type="ECO:0000256" key="9">
    <source>
        <dbReference type="ARBA" id="ARBA00023239"/>
    </source>
</evidence>
<dbReference type="PROSITE" id="PS00450">
    <property type="entry name" value="ACONITASE_1"/>
    <property type="match status" value="1"/>
</dbReference>
<evidence type="ECO:0000256" key="2">
    <source>
        <dbReference type="ARBA" id="ARBA00004717"/>
    </source>
</evidence>
<keyword evidence="6" id="KW-0694">RNA-binding</keyword>
<dbReference type="FunFam" id="3.30.499.10:FF:000002">
    <property type="entry name" value="Aconitate hydratase"/>
    <property type="match status" value="1"/>
</dbReference>
<dbReference type="AlphaFoldDB" id="A0AAU7APP9"/>
<keyword evidence="9 11" id="KW-0456">Lyase</keyword>
<evidence type="ECO:0000256" key="3">
    <source>
        <dbReference type="ARBA" id="ARBA00007185"/>
    </source>
</evidence>
<dbReference type="Gene3D" id="6.10.190.10">
    <property type="match status" value="1"/>
</dbReference>
<dbReference type="GO" id="GO:0046872">
    <property type="term" value="F:metal ion binding"/>
    <property type="evidence" value="ECO:0007669"/>
    <property type="project" value="UniProtKB-KW"/>
</dbReference>
<evidence type="ECO:0000256" key="4">
    <source>
        <dbReference type="ARBA" id="ARBA00022532"/>
    </source>
</evidence>
<keyword evidence="7 11" id="KW-0408">Iron</keyword>
<dbReference type="GO" id="GO:0051539">
    <property type="term" value="F:4 iron, 4 sulfur cluster binding"/>
    <property type="evidence" value="ECO:0007669"/>
    <property type="project" value="UniProtKB-KW"/>
</dbReference>
<evidence type="ECO:0000256" key="7">
    <source>
        <dbReference type="ARBA" id="ARBA00023004"/>
    </source>
</evidence>
<accession>A0AAU7APP9</accession>